<keyword evidence="9" id="KW-1185">Reference proteome</keyword>
<dbReference type="PANTHER" id="PTHR12137">
    <property type="entry name" value="CARBOHYDRATE SULFOTRANSFERASE"/>
    <property type="match status" value="1"/>
</dbReference>
<keyword evidence="7" id="KW-0325">Glycoprotein</keyword>
<evidence type="ECO:0000256" key="6">
    <source>
        <dbReference type="ARBA" id="ARBA00023136"/>
    </source>
</evidence>
<comment type="subcellular location">
    <subcellularLocation>
        <location evidence="1">Golgi apparatus membrane</location>
        <topology evidence="1">Single-pass type II membrane protein</topology>
    </subcellularLocation>
</comment>
<evidence type="ECO:0000256" key="1">
    <source>
        <dbReference type="ARBA" id="ARBA00004323"/>
    </source>
</evidence>
<dbReference type="AlphaFoldDB" id="A0A5B8G0V2"/>
<keyword evidence="3" id="KW-0812">Transmembrane</keyword>
<keyword evidence="2 8" id="KW-0808">Transferase</keyword>
<evidence type="ECO:0000256" key="7">
    <source>
        <dbReference type="ARBA" id="ARBA00023180"/>
    </source>
</evidence>
<dbReference type="InterPro" id="IPR018011">
    <property type="entry name" value="Carb_sulfotrans_8-10"/>
</dbReference>
<accession>A0A5B8G0V2</accession>
<dbReference type="Pfam" id="PF03567">
    <property type="entry name" value="Sulfotransfer_2"/>
    <property type="match status" value="1"/>
</dbReference>
<keyword evidence="5" id="KW-0333">Golgi apparatus</keyword>
<dbReference type="RefSeq" id="WP_138575922.1">
    <property type="nucleotide sequence ID" value="NZ_CP040818.1"/>
</dbReference>
<dbReference type="EMBL" id="CP040818">
    <property type="protein sequence ID" value="QDL93440.1"/>
    <property type="molecule type" value="Genomic_DNA"/>
</dbReference>
<dbReference type="OrthoDB" id="554104at2"/>
<dbReference type="GO" id="GO:0016051">
    <property type="term" value="P:carbohydrate biosynthetic process"/>
    <property type="evidence" value="ECO:0007669"/>
    <property type="project" value="InterPro"/>
</dbReference>
<proteinExistence type="predicted"/>
<sequence>MTATIDAHSIVYFPIPKVASSSLKRVFYHANHGKPLDEDAPGASAHAEASSTRFHRVDLSAYEGWTKIAVVRDPIRRILSAYTNRVLQRKVLSARHVNPAAAEALGVPLDPGLQKFVFNIDQYRALSAPIRNHTDPSAVFLGPDLGWFDKVYRMEELDALVEYLSGRTGVRLVLPSRMVSETKIDFADLPAAVQRGLREYCAADYGYLRDYYAPL</sequence>
<evidence type="ECO:0000256" key="3">
    <source>
        <dbReference type="ARBA" id="ARBA00022692"/>
    </source>
</evidence>
<dbReference type="InterPro" id="IPR005331">
    <property type="entry name" value="Sulfotransferase"/>
</dbReference>
<dbReference type="Proteomes" id="UP000305888">
    <property type="component" value="Chromosome"/>
</dbReference>
<evidence type="ECO:0000313" key="9">
    <source>
        <dbReference type="Proteomes" id="UP000305888"/>
    </source>
</evidence>
<evidence type="ECO:0000256" key="5">
    <source>
        <dbReference type="ARBA" id="ARBA00023034"/>
    </source>
</evidence>
<gene>
    <name evidence="8" type="ORF">FDP22_17615</name>
</gene>
<dbReference type="PANTHER" id="PTHR12137:SF54">
    <property type="entry name" value="CARBOHYDRATE SULFOTRANSFERASE"/>
    <property type="match status" value="1"/>
</dbReference>
<protein>
    <submittedName>
        <fullName evidence="8">Sulfotransferase family protein</fullName>
    </submittedName>
</protein>
<keyword evidence="4" id="KW-1133">Transmembrane helix</keyword>
<name>A0A5B8G0V2_9RHOB</name>
<dbReference type="GO" id="GO:0008146">
    <property type="term" value="F:sulfotransferase activity"/>
    <property type="evidence" value="ECO:0007669"/>
    <property type="project" value="InterPro"/>
</dbReference>
<dbReference type="KEGG" id="ppru:FDP22_17615"/>
<dbReference type="GO" id="GO:0016020">
    <property type="term" value="C:membrane"/>
    <property type="evidence" value="ECO:0007669"/>
    <property type="project" value="InterPro"/>
</dbReference>
<evidence type="ECO:0000256" key="4">
    <source>
        <dbReference type="ARBA" id="ARBA00022989"/>
    </source>
</evidence>
<evidence type="ECO:0000313" key="8">
    <source>
        <dbReference type="EMBL" id="QDL93440.1"/>
    </source>
</evidence>
<keyword evidence="6" id="KW-0472">Membrane</keyword>
<organism evidence="8 9">
    <name type="scientific">Paroceanicella profunda</name>
    <dbReference type="NCBI Taxonomy" id="2579971"/>
    <lineage>
        <taxon>Bacteria</taxon>
        <taxon>Pseudomonadati</taxon>
        <taxon>Pseudomonadota</taxon>
        <taxon>Alphaproteobacteria</taxon>
        <taxon>Rhodobacterales</taxon>
        <taxon>Paracoccaceae</taxon>
        <taxon>Paroceanicella</taxon>
    </lineage>
</organism>
<reference evidence="8 9" key="1">
    <citation type="submission" date="2019-06" db="EMBL/GenBank/DDBJ databases">
        <title>Genome sequence of Rhodobacteraceae bacterium D4M1.</title>
        <authorList>
            <person name="Cao J."/>
        </authorList>
    </citation>
    <scope>NUCLEOTIDE SEQUENCE [LARGE SCALE GENOMIC DNA]</scope>
    <source>
        <strain evidence="8 9">D4M1</strain>
    </source>
</reference>
<evidence type="ECO:0000256" key="2">
    <source>
        <dbReference type="ARBA" id="ARBA00022679"/>
    </source>
</evidence>